<evidence type="ECO:0000313" key="1">
    <source>
        <dbReference type="EMBL" id="KAJ7545982.1"/>
    </source>
</evidence>
<reference evidence="2" key="1">
    <citation type="journal article" date="2024" name="Proc. Natl. Acad. Sci. U.S.A.">
        <title>Extraordinary preservation of gene collinearity over three hundred million years revealed in homosporous lycophytes.</title>
        <authorList>
            <person name="Li C."/>
            <person name="Wickell D."/>
            <person name="Kuo L.Y."/>
            <person name="Chen X."/>
            <person name="Nie B."/>
            <person name="Liao X."/>
            <person name="Peng D."/>
            <person name="Ji J."/>
            <person name="Jenkins J."/>
            <person name="Williams M."/>
            <person name="Shu S."/>
            <person name="Plott C."/>
            <person name="Barry K."/>
            <person name="Rajasekar S."/>
            <person name="Grimwood J."/>
            <person name="Han X."/>
            <person name="Sun S."/>
            <person name="Hou Z."/>
            <person name="He W."/>
            <person name="Dai G."/>
            <person name="Sun C."/>
            <person name="Schmutz J."/>
            <person name="Leebens-Mack J.H."/>
            <person name="Li F.W."/>
            <person name="Wang L."/>
        </authorList>
    </citation>
    <scope>NUCLEOTIDE SEQUENCE [LARGE SCALE GENOMIC DNA]</scope>
    <source>
        <strain evidence="2">cv. PW_Plant_1</strain>
    </source>
</reference>
<keyword evidence="2" id="KW-1185">Reference proteome</keyword>
<evidence type="ECO:0000313" key="2">
    <source>
        <dbReference type="Proteomes" id="UP001162992"/>
    </source>
</evidence>
<dbReference type="Proteomes" id="UP001162992">
    <property type="component" value="Chromosome 8"/>
</dbReference>
<sequence length="854" mass="94616">MNIELIPHHPVWIVEYSILSYYSFCYNFYRFCFENYSEFFFRCIRQLRYLCWECLIIFCLLLQRKLPVETVYIDIKDSAVGWHAIKDMVVRGAPAIAISAALSLAVELVHRDYANESAEDAFVYLQNRLNYLTSSRPTAVNLVDASTKLQDVAREAVLLSSQAGFVFEAYVEAAENMLVADIATNKAIGENGANHLLSVSQESRGSKGLNILTHCNTGSLATAGYGTALGVIRSLHSLRKLEAVFLTETRPYNQGSRLTAYELVHEKIPATLVADSAAASLQMAGRVDAVIVGADRIAANGDTANKIGTYSLALAAFHHGIPFYVAAPLTSIDISLPSGNRIEIEQRSPVELTHSHGGHGPQIAATGISVWNPAFDVTPAKLITAIITEKGIICKKDGCADFDIQAFISGAANPSSSVKVVQANGPVFESDVTFNAELNHNKYFPLDEISLLSYIESVPKLAERLGGNKSHWKLREVGDGNLNYVFIVIGPAGSFVVKQALPYVRCVGESWPLSLDRSYYEANALKEHGLLSPEHVPEVYHFDYQMALTVMHYLEPPHIILRKGLLAGTVYPLLAEHMSDYMAKTLFNTSLVAIPTTIHKSRVAKFSGNVSLCRLTEQVIFSEPYMVAPNNHWTSPHLDEDAKAIRLDDQLKLEIAGLKAKFCESSQALIHGDLHTGSIMVTATSTQVIDPEFAFCGPMGFDVGAFLGNLLLAFFSQDGHASENDREDYKRWILQTVADSWNLFQKKFLALWETTWKDPGDAYPATIYNTANVRELVQKRYISQLFEDTLGFGAAKMIRRIVGIAHVEDLESITDKDVRAVCERRALNVAKLLLKERRNFSSIEQVLSTIQSIK</sequence>
<dbReference type="EMBL" id="CM055099">
    <property type="protein sequence ID" value="KAJ7545982.1"/>
    <property type="molecule type" value="Genomic_DNA"/>
</dbReference>
<organism evidence="1 2">
    <name type="scientific">Diphasiastrum complanatum</name>
    <name type="common">Issler's clubmoss</name>
    <name type="synonym">Lycopodium complanatum</name>
    <dbReference type="NCBI Taxonomy" id="34168"/>
    <lineage>
        <taxon>Eukaryota</taxon>
        <taxon>Viridiplantae</taxon>
        <taxon>Streptophyta</taxon>
        <taxon>Embryophyta</taxon>
        <taxon>Tracheophyta</taxon>
        <taxon>Lycopodiopsida</taxon>
        <taxon>Lycopodiales</taxon>
        <taxon>Lycopodiaceae</taxon>
        <taxon>Lycopodioideae</taxon>
        <taxon>Diphasiastrum</taxon>
    </lineage>
</organism>
<gene>
    <name evidence="1" type="ORF">O6H91_08G019000</name>
</gene>
<name>A0ACC2CVG5_DIPCM</name>
<proteinExistence type="predicted"/>
<accession>A0ACC2CVG5</accession>
<comment type="caution">
    <text evidence="1">The sequence shown here is derived from an EMBL/GenBank/DDBJ whole genome shotgun (WGS) entry which is preliminary data.</text>
</comment>
<protein>
    <submittedName>
        <fullName evidence="1">Uncharacterized protein</fullName>
    </submittedName>
</protein>